<proteinExistence type="predicted"/>
<sequence length="348" mass="39154">MERTSKKYAPTKEQLNALNHDGDEKGTETCTRANEIREGADTDPSKSTWFCDSSEMVKGDRADKPVINTSSLLDGSGIQFWSGEKADRLSESEDLNAPRNKKPIEEQGEMMACLGQATNNDICPASDNVNQCDKLLVLRDVMLETTTGHYKSKRNIGGRELQQAWLPEYTEAGKALKEKDAKLRARQKQKLALRNNSTILSPATIEQVPDAWSDMELDSLWVGVRRHGQGNWEAMLRDPLLFFKGKTVEHLTQRWMKERLQIFNLEKYGNPQVDRHQVAGTTSLSSKDQLSSGEVKIDEPTLLLGGIISDFHCNQGLESNSAEVFNHKQTAFTKIGKGYMQRDKDTFN</sequence>
<protein>
    <submittedName>
        <fullName evidence="1">Uncharacterized protein</fullName>
    </submittedName>
</protein>
<accession>A0ACC0SE13</accession>
<name>A0ACC0SE13_POPTR</name>
<evidence type="ECO:0000313" key="1">
    <source>
        <dbReference type="EMBL" id="KAI9387458.1"/>
    </source>
</evidence>
<reference evidence="1 2" key="1">
    <citation type="journal article" date="2006" name="Science">
        <title>The genome of black cottonwood, Populus trichocarpa (Torr. &amp; Gray).</title>
        <authorList>
            <person name="Tuskan G.A."/>
            <person name="Difazio S."/>
            <person name="Jansson S."/>
            <person name="Bohlmann J."/>
            <person name="Grigoriev I."/>
            <person name="Hellsten U."/>
            <person name="Putnam N."/>
            <person name="Ralph S."/>
            <person name="Rombauts S."/>
            <person name="Salamov A."/>
            <person name="Schein J."/>
            <person name="Sterck L."/>
            <person name="Aerts A."/>
            <person name="Bhalerao R.R."/>
            <person name="Bhalerao R.P."/>
            <person name="Blaudez D."/>
            <person name="Boerjan W."/>
            <person name="Brun A."/>
            <person name="Brunner A."/>
            <person name="Busov V."/>
            <person name="Campbell M."/>
            <person name="Carlson J."/>
            <person name="Chalot M."/>
            <person name="Chapman J."/>
            <person name="Chen G.L."/>
            <person name="Cooper D."/>
            <person name="Coutinho P.M."/>
            <person name="Couturier J."/>
            <person name="Covert S."/>
            <person name="Cronk Q."/>
            <person name="Cunningham R."/>
            <person name="Davis J."/>
            <person name="Degroeve S."/>
            <person name="Dejardin A."/>
            <person name="Depamphilis C."/>
            <person name="Detter J."/>
            <person name="Dirks B."/>
            <person name="Dubchak I."/>
            <person name="Duplessis S."/>
            <person name="Ehlting J."/>
            <person name="Ellis B."/>
            <person name="Gendler K."/>
            <person name="Goodstein D."/>
            <person name="Gribskov M."/>
            <person name="Grimwood J."/>
            <person name="Groover A."/>
            <person name="Gunter L."/>
            <person name="Hamberger B."/>
            <person name="Heinze B."/>
            <person name="Helariutta Y."/>
            <person name="Henrissat B."/>
            <person name="Holligan D."/>
            <person name="Holt R."/>
            <person name="Huang W."/>
            <person name="Islam-Faridi N."/>
            <person name="Jones S."/>
            <person name="Jones-Rhoades M."/>
            <person name="Jorgensen R."/>
            <person name="Joshi C."/>
            <person name="Kangasjarvi J."/>
            <person name="Karlsson J."/>
            <person name="Kelleher C."/>
            <person name="Kirkpatrick R."/>
            <person name="Kirst M."/>
            <person name="Kohler A."/>
            <person name="Kalluri U."/>
            <person name="Larimer F."/>
            <person name="Leebens-Mack J."/>
            <person name="Leple J.C."/>
            <person name="Locascio P."/>
            <person name="Lou Y."/>
            <person name="Lucas S."/>
            <person name="Martin F."/>
            <person name="Montanini B."/>
            <person name="Napoli C."/>
            <person name="Nelson D.R."/>
            <person name="Nelson C."/>
            <person name="Nieminen K."/>
            <person name="Nilsson O."/>
            <person name="Pereda V."/>
            <person name="Peter G."/>
            <person name="Philippe R."/>
            <person name="Pilate G."/>
            <person name="Poliakov A."/>
            <person name="Razumovskaya J."/>
            <person name="Richardson P."/>
            <person name="Rinaldi C."/>
            <person name="Ritland K."/>
            <person name="Rouze P."/>
            <person name="Ryaboy D."/>
            <person name="Schmutz J."/>
            <person name="Schrader J."/>
            <person name="Segerman B."/>
            <person name="Shin H."/>
            <person name="Siddiqui A."/>
            <person name="Sterky F."/>
            <person name="Terry A."/>
            <person name="Tsai C.J."/>
            <person name="Uberbacher E."/>
            <person name="Unneberg P."/>
            <person name="Vahala J."/>
            <person name="Wall K."/>
            <person name="Wessler S."/>
            <person name="Yang G."/>
            <person name="Yin T."/>
            <person name="Douglas C."/>
            <person name="Marra M."/>
            <person name="Sandberg G."/>
            <person name="Van de Peer Y."/>
            <person name="Rokhsar D."/>
        </authorList>
    </citation>
    <scope>NUCLEOTIDE SEQUENCE [LARGE SCALE GENOMIC DNA]</scope>
    <source>
        <strain evidence="2">cv. Nisqually</strain>
    </source>
</reference>
<keyword evidence="2" id="KW-1185">Reference proteome</keyword>
<gene>
    <name evidence="1" type="ORF">POPTR_010G172100v4</name>
</gene>
<organism evidence="1 2">
    <name type="scientific">Populus trichocarpa</name>
    <name type="common">Western balsam poplar</name>
    <name type="synonym">Populus balsamifera subsp. trichocarpa</name>
    <dbReference type="NCBI Taxonomy" id="3694"/>
    <lineage>
        <taxon>Eukaryota</taxon>
        <taxon>Viridiplantae</taxon>
        <taxon>Streptophyta</taxon>
        <taxon>Embryophyta</taxon>
        <taxon>Tracheophyta</taxon>
        <taxon>Spermatophyta</taxon>
        <taxon>Magnoliopsida</taxon>
        <taxon>eudicotyledons</taxon>
        <taxon>Gunneridae</taxon>
        <taxon>Pentapetalae</taxon>
        <taxon>rosids</taxon>
        <taxon>fabids</taxon>
        <taxon>Malpighiales</taxon>
        <taxon>Salicaceae</taxon>
        <taxon>Saliceae</taxon>
        <taxon>Populus</taxon>
    </lineage>
</organism>
<dbReference type="EMBL" id="CM009299">
    <property type="protein sequence ID" value="KAI9387458.1"/>
    <property type="molecule type" value="Genomic_DNA"/>
</dbReference>
<dbReference type="Proteomes" id="UP000006729">
    <property type="component" value="Chromosome 10"/>
</dbReference>
<comment type="caution">
    <text evidence="1">The sequence shown here is derived from an EMBL/GenBank/DDBJ whole genome shotgun (WGS) entry which is preliminary data.</text>
</comment>
<evidence type="ECO:0000313" key="2">
    <source>
        <dbReference type="Proteomes" id="UP000006729"/>
    </source>
</evidence>